<dbReference type="InterPro" id="IPR036388">
    <property type="entry name" value="WH-like_DNA-bd_sf"/>
</dbReference>
<accession>A0A1Z9YUV8</accession>
<evidence type="ECO:0000259" key="5">
    <source>
        <dbReference type="PROSITE" id="PS50931"/>
    </source>
</evidence>
<dbReference type="Pfam" id="PF00126">
    <property type="entry name" value="HTH_1"/>
    <property type="match status" value="1"/>
</dbReference>
<comment type="similarity">
    <text evidence="1">Belongs to the LysR transcriptional regulatory family.</text>
</comment>
<gene>
    <name evidence="6" type="ORF">CAP51_14835</name>
</gene>
<dbReference type="CDD" id="cd08422">
    <property type="entry name" value="PBP2_CrgA_like"/>
    <property type="match status" value="1"/>
</dbReference>
<comment type="caution">
    <text evidence="6">The sequence shown here is derived from an EMBL/GenBank/DDBJ whole genome shotgun (WGS) entry which is preliminary data.</text>
</comment>
<dbReference type="Gene3D" id="3.40.190.290">
    <property type="match status" value="1"/>
</dbReference>
<dbReference type="GO" id="GO:0003700">
    <property type="term" value="F:DNA-binding transcription factor activity"/>
    <property type="evidence" value="ECO:0007669"/>
    <property type="project" value="InterPro"/>
</dbReference>
<dbReference type="Pfam" id="PF03466">
    <property type="entry name" value="LysR_substrate"/>
    <property type="match status" value="1"/>
</dbReference>
<dbReference type="Proteomes" id="UP000196536">
    <property type="component" value="Unassembled WGS sequence"/>
</dbReference>
<protein>
    <submittedName>
        <fullName evidence="6">LysR family transcriptional regulator</fullName>
    </submittedName>
</protein>
<reference evidence="6 7" key="1">
    <citation type="submission" date="2017-05" db="EMBL/GenBank/DDBJ databases">
        <title>Acinetobacter populi ANC 5415 (= PBJ7), whole genome shotgun sequencing project.</title>
        <authorList>
            <person name="Nemec A."/>
            <person name="Radolfova-Krizova L."/>
        </authorList>
    </citation>
    <scope>NUCLEOTIDE SEQUENCE [LARGE SCALE GENOMIC DNA]</scope>
    <source>
        <strain evidence="6 7">PBJ7</strain>
    </source>
</reference>
<feature type="domain" description="HTH lysR-type" evidence="5">
    <location>
        <begin position="1"/>
        <end position="59"/>
    </location>
</feature>
<name>A0A1Z9YUV8_9GAMM</name>
<dbReference type="OrthoDB" id="9786526at2"/>
<dbReference type="InterPro" id="IPR058163">
    <property type="entry name" value="LysR-type_TF_proteobact-type"/>
</dbReference>
<dbReference type="PROSITE" id="PS50931">
    <property type="entry name" value="HTH_LYSR"/>
    <property type="match status" value="1"/>
</dbReference>
<evidence type="ECO:0000256" key="1">
    <source>
        <dbReference type="ARBA" id="ARBA00009437"/>
    </source>
</evidence>
<evidence type="ECO:0000256" key="2">
    <source>
        <dbReference type="ARBA" id="ARBA00023015"/>
    </source>
</evidence>
<dbReference type="InterPro" id="IPR036390">
    <property type="entry name" value="WH_DNA-bd_sf"/>
</dbReference>
<dbReference type="Gene3D" id="1.10.10.10">
    <property type="entry name" value="Winged helix-like DNA-binding domain superfamily/Winged helix DNA-binding domain"/>
    <property type="match status" value="1"/>
</dbReference>
<organism evidence="6 7">
    <name type="scientific">Acinetobacter populi</name>
    <dbReference type="NCBI Taxonomy" id="1582270"/>
    <lineage>
        <taxon>Bacteria</taxon>
        <taxon>Pseudomonadati</taxon>
        <taxon>Pseudomonadota</taxon>
        <taxon>Gammaproteobacteria</taxon>
        <taxon>Moraxellales</taxon>
        <taxon>Moraxellaceae</taxon>
        <taxon>Acinetobacter</taxon>
    </lineage>
</organism>
<dbReference type="SUPFAM" id="SSF46785">
    <property type="entry name" value="Winged helix' DNA-binding domain"/>
    <property type="match status" value="1"/>
</dbReference>
<sequence>MDRLTSMELFVAVAELGTLNKAAESLEISNAAATRHIAALESRLNVRLIERSTRRLALTNIGLEYYKKCKDLLAEIDQAESSISSAAVEPEGTVTITSSISFAIMHLAPLISRFNKLYPKIKINLVGANRYYDIIDSNIDLAIRTREFEPDSNITIKKLASTRRILAASYDYIKKRGKPKAIEELKDHDILLYSHANNPRVLNFTRDEEVFNFTIDPILETNDGQIVRAAALSGAGILIQPLYIIYQDIVEGRLIPILTDWSLPELTINIAFQSRQFMPIKNRLFIDFLIEDFKLNEYERYWSSIQSVN</sequence>
<dbReference type="SUPFAM" id="SSF53850">
    <property type="entry name" value="Periplasmic binding protein-like II"/>
    <property type="match status" value="1"/>
</dbReference>
<dbReference type="EMBL" id="NEXX01000006">
    <property type="protein sequence ID" value="OUY05985.1"/>
    <property type="molecule type" value="Genomic_DNA"/>
</dbReference>
<dbReference type="GO" id="GO:0006351">
    <property type="term" value="P:DNA-templated transcription"/>
    <property type="evidence" value="ECO:0007669"/>
    <property type="project" value="TreeGrafter"/>
</dbReference>
<dbReference type="InterPro" id="IPR005119">
    <property type="entry name" value="LysR_subst-bd"/>
</dbReference>
<dbReference type="FunFam" id="1.10.10.10:FF:000001">
    <property type="entry name" value="LysR family transcriptional regulator"/>
    <property type="match status" value="1"/>
</dbReference>
<dbReference type="AlphaFoldDB" id="A0A1Z9YUV8"/>
<keyword evidence="4" id="KW-0804">Transcription</keyword>
<dbReference type="InterPro" id="IPR000847">
    <property type="entry name" value="LysR_HTH_N"/>
</dbReference>
<evidence type="ECO:0000256" key="3">
    <source>
        <dbReference type="ARBA" id="ARBA00023125"/>
    </source>
</evidence>
<dbReference type="RefSeq" id="WP_087621538.1">
    <property type="nucleotide sequence ID" value="NZ_NEXX01000006.1"/>
</dbReference>
<evidence type="ECO:0000256" key="4">
    <source>
        <dbReference type="ARBA" id="ARBA00023163"/>
    </source>
</evidence>
<keyword evidence="2" id="KW-0805">Transcription regulation</keyword>
<dbReference type="PANTHER" id="PTHR30537:SF35">
    <property type="entry name" value="TRANSCRIPTIONAL REGULATORY PROTEIN"/>
    <property type="match status" value="1"/>
</dbReference>
<dbReference type="GO" id="GO:0043565">
    <property type="term" value="F:sequence-specific DNA binding"/>
    <property type="evidence" value="ECO:0007669"/>
    <property type="project" value="TreeGrafter"/>
</dbReference>
<keyword evidence="7" id="KW-1185">Reference proteome</keyword>
<evidence type="ECO:0000313" key="6">
    <source>
        <dbReference type="EMBL" id="OUY05985.1"/>
    </source>
</evidence>
<evidence type="ECO:0000313" key="7">
    <source>
        <dbReference type="Proteomes" id="UP000196536"/>
    </source>
</evidence>
<proteinExistence type="inferred from homology"/>
<dbReference type="PANTHER" id="PTHR30537">
    <property type="entry name" value="HTH-TYPE TRANSCRIPTIONAL REGULATOR"/>
    <property type="match status" value="1"/>
</dbReference>
<keyword evidence="3" id="KW-0238">DNA-binding</keyword>